<keyword evidence="3" id="KW-1185">Reference proteome</keyword>
<dbReference type="WBParaSite" id="ACOC_0001162001-mRNA-1">
    <property type="protein sequence ID" value="ACOC_0001162001-mRNA-1"/>
    <property type="gene ID" value="ACOC_0001162001"/>
</dbReference>
<gene>
    <name evidence="2" type="ORF">ACOC_LOCUS11621</name>
</gene>
<reference evidence="4" key="1">
    <citation type="submission" date="2017-02" db="UniProtKB">
        <authorList>
            <consortium name="WormBaseParasite"/>
        </authorList>
    </citation>
    <scope>IDENTIFICATION</scope>
</reference>
<dbReference type="Proteomes" id="UP000267027">
    <property type="component" value="Unassembled WGS sequence"/>
</dbReference>
<organism evidence="4">
    <name type="scientific">Angiostrongylus costaricensis</name>
    <name type="common">Nematode worm</name>
    <dbReference type="NCBI Taxonomy" id="334426"/>
    <lineage>
        <taxon>Eukaryota</taxon>
        <taxon>Metazoa</taxon>
        <taxon>Ecdysozoa</taxon>
        <taxon>Nematoda</taxon>
        <taxon>Chromadorea</taxon>
        <taxon>Rhabditida</taxon>
        <taxon>Rhabditina</taxon>
        <taxon>Rhabditomorpha</taxon>
        <taxon>Strongyloidea</taxon>
        <taxon>Metastrongylidae</taxon>
        <taxon>Angiostrongylus</taxon>
    </lineage>
</organism>
<proteinExistence type="predicted"/>
<feature type="compositionally biased region" description="Polar residues" evidence="1">
    <location>
        <begin position="1"/>
        <end position="12"/>
    </location>
</feature>
<accession>A0A0R3PYT4</accession>
<dbReference type="AlphaFoldDB" id="A0A0R3PYT4"/>
<evidence type="ECO:0000313" key="4">
    <source>
        <dbReference type="WBParaSite" id="ACOC_0001162001-mRNA-1"/>
    </source>
</evidence>
<evidence type="ECO:0000313" key="2">
    <source>
        <dbReference type="EMBL" id="VDM63206.1"/>
    </source>
</evidence>
<protein>
    <submittedName>
        <fullName evidence="4">Transposase</fullName>
    </submittedName>
</protein>
<name>A0A0R3PYT4_ANGCS</name>
<feature type="region of interest" description="Disordered" evidence="1">
    <location>
        <begin position="1"/>
        <end position="21"/>
    </location>
</feature>
<dbReference type="EMBL" id="UYYA01004739">
    <property type="protein sequence ID" value="VDM63206.1"/>
    <property type="molecule type" value="Genomic_DNA"/>
</dbReference>
<reference evidence="2 3" key="2">
    <citation type="submission" date="2018-11" db="EMBL/GenBank/DDBJ databases">
        <authorList>
            <consortium name="Pathogen Informatics"/>
        </authorList>
    </citation>
    <scope>NUCLEOTIDE SEQUENCE [LARGE SCALE GENOMIC DNA]</scope>
    <source>
        <strain evidence="2 3">Costa Rica</strain>
    </source>
</reference>
<sequence>MGGFQNNPTTRIGSFDDKNTGQVVRPSYVRGVHWRKTSKMEISKQEFWQVYEFKFRTATLQTPRSLSEALVEATSFTTVQEVAELGVSVTTILERI</sequence>
<evidence type="ECO:0000256" key="1">
    <source>
        <dbReference type="SAM" id="MobiDB-lite"/>
    </source>
</evidence>
<evidence type="ECO:0000313" key="3">
    <source>
        <dbReference type="Proteomes" id="UP000267027"/>
    </source>
</evidence>